<keyword evidence="9" id="KW-0012">Acyltransferase</keyword>
<evidence type="ECO:0000256" key="4">
    <source>
        <dbReference type="ARBA" id="ARBA00022692"/>
    </source>
</evidence>
<feature type="transmembrane region" description="Helical" evidence="7">
    <location>
        <begin position="242"/>
        <end position="263"/>
    </location>
</feature>
<keyword evidence="3" id="KW-1003">Cell membrane</keyword>
<dbReference type="PANTHER" id="PTHR40074:SF2">
    <property type="entry name" value="O-ACETYLTRANSFERASE WECH"/>
    <property type="match status" value="1"/>
</dbReference>
<feature type="transmembrane region" description="Helical" evidence="7">
    <location>
        <begin position="283"/>
        <end position="305"/>
    </location>
</feature>
<evidence type="ECO:0000256" key="5">
    <source>
        <dbReference type="ARBA" id="ARBA00022989"/>
    </source>
</evidence>
<accession>A0A5D4KGL4</accession>
<dbReference type="PANTHER" id="PTHR40074">
    <property type="entry name" value="O-ACETYLTRANSFERASE WECH"/>
    <property type="match status" value="1"/>
</dbReference>
<evidence type="ECO:0000256" key="3">
    <source>
        <dbReference type="ARBA" id="ARBA00022475"/>
    </source>
</evidence>
<keyword evidence="9" id="KW-0808">Transferase</keyword>
<feature type="transmembrane region" description="Helical" evidence="7">
    <location>
        <begin position="181"/>
        <end position="200"/>
    </location>
</feature>
<dbReference type="EMBL" id="VTEH01000004">
    <property type="protein sequence ID" value="TYR76000.1"/>
    <property type="molecule type" value="Genomic_DNA"/>
</dbReference>
<comment type="subcellular location">
    <subcellularLocation>
        <location evidence="1">Cell membrane</location>
        <topology evidence="1">Multi-pass membrane protein</topology>
    </subcellularLocation>
</comment>
<feature type="domain" description="Acyltransferase 3" evidence="8">
    <location>
        <begin position="24"/>
        <end position="347"/>
    </location>
</feature>
<dbReference type="InterPro" id="IPR002656">
    <property type="entry name" value="Acyl_transf_3_dom"/>
</dbReference>
<evidence type="ECO:0000256" key="2">
    <source>
        <dbReference type="ARBA" id="ARBA00007400"/>
    </source>
</evidence>
<feature type="transmembrane region" description="Helical" evidence="7">
    <location>
        <begin position="206"/>
        <end position="226"/>
    </location>
</feature>
<comment type="similarity">
    <text evidence="2">Belongs to the acyltransferase 3 family.</text>
</comment>
<evidence type="ECO:0000313" key="10">
    <source>
        <dbReference type="Proteomes" id="UP000323317"/>
    </source>
</evidence>
<dbReference type="RefSeq" id="WP_148946218.1">
    <property type="nucleotide sequence ID" value="NZ_VTEH01000004.1"/>
</dbReference>
<evidence type="ECO:0000256" key="6">
    <source>
        <dbReference type="ARBA" id="ARBA00023136"/>
    </source>
</evidence>
<feature type="transmembrane region" description="Helical" evidence="7">
    <location>
        <begin position="107"/>
        <end position="126"/>
    </location>
</feature>
<protein>
    <submittedName>
        <fullName evidence="9">Acyltransferase</fullName>
    </submittedName>
</protein>
<dbReference type="Pfam" id="PF01757">
    <property type="entry name" value="Acyl_transf_3"/>
    <property type="match status" value="1"/>
</dbReference>
<reference evidence="9 10" key="1">
    <citation type="submission" date="2019-08" db="EMBL/GenBank/DDBJ databases">
        <title>Bacillus genomes from the desert of Cuatro Cienegas, Coahuila.</title>
        <authorList>
            <person name="Olmedo-Alvarez G."/>
        </authorList>
    </citation>
    <scope>NUCLEOTIDE SEQUENCE [LARGE SCALE GENOMIC DNA]</scope>
    <source>
        <strain evidence="9 10">CH40_1T</strain>
    </source>
</reference>
<gene>
    <name evidence="9" type="ORF">FZC79_07555</name>
</gene>
<sequence length="395" mass="46337">MDRLKKQEVGDIMSQIRKKRGLDEIQLARAFAILAVLIVHSTSTGVTTTPTDSVLFPLYNFFNIAGKLGTPTFIMLSSFVLFYNYYPRETNRNLIINFYSKRLKFILIPYVVFSVLYFGVKWFVYYDYPSIEFALNKLGYQLALGTAHPHLYFVFISVQLYLIFPLLLLMFKKSNFLRKNAWWIGILIQWVWVILNKNYFHITIKGSISLSYMSFYFIGAYLGIYYNDIKSKMKDPLYRDKVLIPLFIGYGAMVVLYTGFRYLVRVEAYPVFQGNLPELVRAYIYEFTWANHALLAGLVLFYLAHIANKKFSERTKLLFLEIGATSFGIYLIHPLLLMVFRQLVSTGSPLIFHGWQLVTFVLISLLSWAIVRFTFRFIPYYWIIFGKLPERQKQT</sequence>
<keyword evidence="5 7" id="KW-1133">Transmembrane helix</keyword>
<name>A0A5D4KGL4_9BACI</name>
<feature type="transmembrane region" description="Helical" evidence="7">
    <location>
        <begin position="27"/>
        <end position="48"/>
    </location>
</feature>
<dbReference type="GO" id="GO:0005886">
    <property type="term" value="C:plasma membrane"/>
    <property type="evidence" value="ECO:0007669"/>
    <property type="project" value="UniProtKB-SubCell"/>
</dbReference>
<dbReference type="GO" id="GO:0016413">
    <property type="term" value="F:O-acetyltransferase activity"/>
    <property type="evidence" value="ECO:0007669"/>
    <property type="project" value="TreeGrafter"/>
</dbReference>
<feature type="transmembrane region" description="Helical" evidence="7">
    <location>
        <begin position="150"/>
        <end position="169"/>
    </location>
</feature>
<evidence type="ECO:0000259" key="8">
    <source>
        <dbReference type="Pfam" id="PF01757"/>
    </source>
</evidence>
<dbReference type="Proteomes" id="UP000323317">
    <property type="component" value="Unassembled WGS sequence"/>
</dbReference>
<evidence type="ECO:0000256" key="1">
    <source>
        <dbReference type="ARBA" id="ARBA00004651"/>
    </source>
</evidence>
<organism evidence="9 10">
    <name type="scientific">Rossellomorea vietnamensis</name>
    <dbReference type="NCBI Taxonomy" id="218284"/>
    <lineage>
        <taxon>Bacteria</taxon>
        <taxon>Bacillati</taxon>
        <taxon>Bacillota</taxon>
        <taxon>Bacilli</taxon>
        <taxon>Bacillales</taxon>
        <taxon>Bacillaceae</taxon>
        <taxon>Rossellomorea</taxon>
    </lineage>
</organism>
<feature type="transmembrane region" description="Helical" evidence="7">
    <location>
        <begin position="352"/>
        <end position="371"/>
    </location>
</feature>
<dbReference type="GO" id="GO:0009246">
    <property type="term" value="P:enterobacterial common antigen biosynthetic process"/>
    <property type="evidence" value="ECO:0007669"/>
    <property type="project" value="TreeGrafter"/>
</dbReference>
<comment type="caution">
    <text evidence="9">The sequence shown here is derived from an EMBL/GenBank/DDBJ whole genome shotgun (WGS) entry which is preliminary data.</text>
</comment>
<keyword evidence="6 7" id="KW-0472">Membrane</keyword>
<feature type="transmembrane region" description="Helical" evidence="7">
    <location>
        <begin position="317"/>
        <end position="340"/>
    </location>
</feature>
<evidence type="ECO:0000256" key="7">
    <source>
        <dbReference type="SAM" id="Phobius"/>
    </source>
</evidence>
<proteinExistence type="inferred from homology"/>
<feature type="transmembrane region" description="Helical" evidence="7">
    <location>
        <begin position="68"/>
        <end position="86"/>
    </location>
</feature>
<keyword evidence="4 7" id="KW-0812">Transmembrane</keyword>
<dbReference type="AlphaFoldDB" id="A0A5D4KGL4"/>
<evidence type="ECO:0000313" key="9">
    <source>
        <dbReference type="EMBL" id="TYR76000.1"/>
    </source>
</evidence>